<keyword evidence="1" id="KW-0472">Membrane</keyword>
<dbReference type="EMBL" id="CALNXI010004073">
    <property type="protein sequence ID" value="CAH3195017.1"/>
    <property type="molecule type" value="Genomic_DNA"/>
</dbReference>
<keyword evidence="1" id="KW-0812">Transmembrane</keyword>
<proteinExistence type="predicted"/>
<keyword evidence="3" id="KW-1185">Reference proteome</keyword>
<accession>A0ABN8SXG1</accession>
<feature type="transmembrane region" description="Helical" evidence="1">
    <location>
        <begin position="18"/>
        <end position="40"/>
    </location>
</feature>
<evidence type="ECO:0000313" key="2">
    <source>
        <dbReference type="EMBL" id="CAH3195017.1"/>
    </source>
</evidence>
<name>A0ABN8SXG1_9CNID</name>
<comment type="caution">
    <text evidence="2">The sequence shown here is derived from an EMBL/GenBank/DDBJ whole genome shotgun (WGS) entry which is preliminary data.</text>
</comment>
<sequence length="123" mass="13843">MSDLFCCKDSAGRYVFNIFFMSLIGAVVVLFLVLGGYLFYKRYKKAKKRKRLMYRSRANTNNTNTNSTVLSGASTSEQIAISSNFMLGRPPATDVVLGVYGDEASRNARTAFFEEKGWRGFAY</sequence>
<evidence type="ECO:0000313" key="3">
    <source>
        <dbReference type="Proteomes" id="UP001159427"/>
    </source>
</evidence>
<organism evidence="2 3">
    <name type="scientific">Porites evermanni</name>
    <dbReference type="NCBI Taxonomy" id="104178"/>
    <lineage>
        <taxon>Eukaryota</taxon>
        <taxon>Metazoa</taxon>
        <taxon>Cnidaria</taxon>
        <taxon>Anthozoa</taxon>
        <taxon>Hexacorallia</taxon>
        <taxon>Scleractinia</taxon>
        <taxon>Fungiina</taxon>
        <taxon>Poritidae</taxon>
        <taxon>Porites</taxon>
    </lineage>
</organism>
<protein>
    <submittedName>
        <fullName evidence="2">Uncharacterized protein</fullName>
    </submittedName>
</protein>
<gene>
    <name evidence="2" type="ORF">PEVE_00029232</name>
</gene>
<evidence type="ECO:0000256" key="1">
    <source>
        <dbReference type="SAM" id="Phobius"/>
    </source>
</evidence>
<keyword evidence="1" id="KW-1133">Transmembrane helix</keyword>
<dbReference type="Proteomes" id="UP001159427">
    <property type="component" value="Unassembled WGS sequence"/>
</dbReference>
<reference evidence="2 3" key="1">
    <citation type="submission" date="2022-05" db="EMBL/GenBank/DDBJ databases">
        <authorList>
            <consortium name="Genoscope - CEA"/>
            <person name="William W."/>
        </authorList>
    </citation>
    <scope>NUCLEOTIDE SEQUENCE [LARGE SCALE GENOMIC DNA]</scope>
</reference>